<feature type="region of interest" description="Disordered" evidence="2">
    <location>
        <begin position="115"/>
        <end position="136"/>
    </location>
</feature>
<organism evidence="4 5">
    <name type="scientific">Methylobacterium gregans</name>
    <dbReference type="NCBI Taxonomy" id="374424"/>
    <lineage>
        <taxon>Bacteria</taxon>
        <taxon>Pseudomonadati</taxon>
        <taxon>Pseudomonadota</taxon>
        <taxon>Alphaproteobacteria</taxon>
        <taxon>Hyphomicrobiales</taxon>
        <taxon>Methylobacteriaceae</taxon>
        <taxon>Methylobacterium</taxon>
    </lineage>
</organism>
<feature type="transmembrane region" description="Helical" evidence="3">
    <location>
        <begin position="303"/>
        <end position="321"/>
    </location>
</feature>
<feature type="coiled-coil region" evidence="1">
    <location>
        <begin position="276"/>
        <end position="303"/>
    </location>
</feature>
<name>A0AA37HKY6_9HYPH</name>
<accession>A0AA37HKY6</accession>
<keyword evidence="3" id="KW-0472">Membrane</keyword>
<evidence type="ECO:0000313" key="5">
    <source>
        <dbReference type="Proteomes" id="UP001055108"/>
    </source>
</evidence>
<feature type="transmembrane region" description="Helical" evidence="3">
    <location>
        <begin position="407"/>
        <end position="427"/>
    </location>
</feature>
<protein>
    <submittedName>
        <fullName evidence="4">Uncharacterized protein</fullName>
    </submittedName>
</protein>
<dbReference type="EMBL" id="BPQM01000014">
    <property type="protein sequence ID" value="GJD77469.1"/>
    <property type="molecule type" value="Genomic_DNA"/>
</dbReference>
<reference evidence="4" key="1">
    <citation type="journal article" date="2016" name="Front. Microbiol.">
        <title>Genome Sequence of the Piezophilic, Mesophilic Sulfate-Reducing Bacterium Desulfovibrio indicus J2T.</title>
        <authorList>
            <person name="Cao J."/>
            <person name="Maignien L."/>
            <person name="Shao Z."/>
            <person name="Alain K."/>
            <person name="Jebbar M."/>
        </authorList>
    </citation>
    <scope>NUCLEOTIDE SEQUENCE</scope>
    <source>
        <strain evidence="4">NBRC 103626</strain>
    </source>
</reference>
<dbReference type="AlphaFoldDB" id="A0AA37HKY6"/>
<evidence type="ECO:0000256" key="3">
    <source>
        <dbReference type="SAM" id="Phobius"/>
    </source>
</evidence>
<evidence type="ECO:0000313" key="4">
    <source>
        <dbReference type="EMBL" id="GJD77469.1"/>
    </source>
</evidence>
<keyword evidence="1" id="KW-0175">Coiled coil</keyword>
<keyword evidence="5" id="KW-1185">Reference proteome</keyword>
<sequence length="447" mass="47508">MTVAGVLSREALTAWQAVADAGAPWLTLDCLDGSDDHVAPRDAPDGDRVRVTLTYARRDGAEHLFTPEGWRSLLLDADRACRVSAVRLAFIRAADGFRTRGHVVEPWVDAPAVAPVPEPRPEAGPRRVVRSQSPEQMAPPRIEPYVAGAARVDGPAAPAWREAAGTMIALSLPNELYRDGATPMAMLAGQPPRKLMLGDGGLGADGFDAQQAAAAWVYLEGTDVEVRHTFLSAELSREWTAGQSFRAGLPKRVGPALDSARLLYKAHLRAGSKDTLKALSDLRKTLSDEVQKLLQQSRDLSAAVWRDVAVAIGALVVRLAIDAAKGGGAGGAGFAGLYAGVAAYVGISYAVSVSTNRRFLGVVEASRSAWRTKLYGFLDDADYDALADGPLAGAMAAYRRAEGRTTAVVWVVVFVMLAAAAMEAGWIDQDALRSWLATAHARVPAAH</sequence>
<evidence type="ECO:0000256" key="2">
    <source>
        <dbReference type="SAM" id="MobiDB-lite"/>
    </source>
</evidence>
<keyword evidence="3" id="KW-0812">Transmembrane</keyword>
<dbReference type="Proteomes" id="UP001055108">
    <property type="component" value="Unassembled WGS sequence"/>
</dbReference>
<proteinExistence type="predicted"/>
<gene>
    <name evidence="4" type="ORF">NBEOAGPD_0674</name>
</gene>
<keyword evidence="3" id="KW-1133">Transmembrane helix</keyword>
<feature type="transmembrane region" description="Helical" evidence="3">
    <location>
        <begin position="333"/>
        <end position="351"/>
    </location>
</feature>
<comment type="caution">
    <text evidence="4">The sequence shown here is derived from an EMBL/GenBank/DDBJ whole genome shotgun (WGS) entry which is preliminary data.</text>
</comment>
<evidence type="ECO:0000256" key="1">
    <source>
        <dbReference type="SAM" id="Coils"/>
    </source>
</evidence>
<reference evidence="4" key="2">
    <citation type="submission" date="2021-08" db="EMBL/GenBank/DDBJ databases">
        <authorList>
            <person name="Tani A."/>
            <person name="Ola A."/>
            <person name="Ogura Y."/>
            <person name="Katsura K."/>
            <person name="Hayashi T."/>
        </authorList>
    </citation>
    <scope>NUCLEOTIDE SEQUENCE</scope>
    <source>
        <strain evidence="4">NBRC 103626</strain>
    </source>
</reference>